<dbReference type="EMBL" id="JAENGZ010000389">
    <property type="protein sequence ID" value="KAG6960392.1"/>
    <property type="molecule type" value="Genomic_DNA"/>
</dbReference>
<comment type="caution">
    <text evidence="2">The sequence shown here is derived from an EMBL/GenBank/DDBJ whole genome shotgun (WGS) entry which is preliminary data.</text>
</comment>
<feature type="region of interest" description="Disordered" evidence="1">
    <location>
        <begin position="1"/>
        <end position="20"/>
    </location>
</feature>
<sequence length="105" mass="11300">ERVRARIAAANPRGEPAKQGREVFAEAGLAPSSTVSRTLHSPGHPILLSRANRTAGAPKGRPAQRIEAGPFAVTTTNPRLCLIATLWRSNQYLSQVKMICCVLTL</sequence>
<protein>
    <submittedName>
        <fullName evidence="2">Uncharacterized protein</fullName>
    </submittedName>
</protein>
<feature type="non-terminal residue" evidence="2">
    <location>
        <position position="1"/>
    </location>
</feature>
<evidence type="ECO:0000256" key="1">
    <source>
        <dbReference type="SAM" id="MobiDB-lite"/>
    </source>
</evidence>
<evidence type="ECO:0000313" key="3">
    <source>
        <dbReference type="Proteomes" id="UP000688947"/>
    </source>
</evidence>
<proteinExistence type="predicted"/>
<name>A0A8T1UDA2_9STRA</name>
<dbReference type="Proteomes" id="UP000688947">
    <property type="component" value="Unassembled WGS sequence"/>
</dbReference>
<feature type="region of interest" description="Disordered" evidence="1">
    <location>
        <begin position="34"/>
        <end position="65"/>
    </location>
</feature>
<organism evidence="2 3">
    <name type="scientific">Phytophthora cactorum</name>
    <dbReference type="NCBI Taxonomy" id="29920"/>
    <lineage>
        <taxon>Eukaryota</taxon>
        <taxon>Sar</taxon>
        <taxon>Stramenopiles</taxon>
        <taxon>Oomycota</taxon>
        <taxon>Peronosporomycetes</taxon>
        <taxon>Peronosporales</taxon>
        <taxon>Peronosporaceae</taxon>
        <taxon>Phytophthora</taxon>
    </lineage>
</organism>
<gene>
    <name evidence="2" type="ORF">JG687_00008250</name>
</gene>
<dbReference type="AlphaFoldDB" id="A0A8T1UDA2"/>
<evidence type="ECO:0000313" key="2">
    <source>
        <dbReference type="EMBL" id="KAG6960392.1"/>
    </source>
</evidence>
<accession>A0A8T1UDA2</accession>
<reference evidence="2" key="1">
    <citation type="submission" date="2021-01" db="EMBL/GenBank/DDBJ databases">
        <title>Phytophthora aleatoria, a newly-described species from Pinus radiata is distinct from Phytophthora cactorum isolates based on comparative genomics.</title>
        <authorList>
            <person name="Mcdougal R."/>
            <person name="Panda P."/>
            <person name="Williams N."/>
            <person name="Studholme D.J."/>
        </authorList>
    </citation>
    <scope>NUCLEOTIDE SEQUENCE</scope>
    <source>
        <strain evidence="2">NZFS 3830</strain>
    </source>
</reference>